<organism evidence="1 2">
    <name type="scientific">Candidatus Woesebacteria bacterium GWB1_43_5</name>
    <dbReference type="NCBI Taxonomy" id="1802474"/>
    <lineage>
        <taxon>Bacteria</taxon>
        <taxon>Candidatus Woeseibacteriota</taxon>
    </lineage>
</organism>
<dbReference type="AlphaFoldDB" id="A0A1F7WSR8"/>
<dbReference type="Proteomes" id="UP000178812">
    <property type="component" value="Unassembled WGS sequence"/>
</dbReference>
<dbReference type="EMBL" id="MGFM01000028">
    <property type="protein sequence ID" value="OGM05687.1"/>
    <property type="molecule type" value="Genomic_DNA"/>
</dbReference>
<evidence type="ECO:0000313" key="1">
    <source>
        <dbReference type="EMBL" id="OGM05687.1"/>
    </source>
</evidence>
<protein>
    <submittedName>
        <fullName evidence="1">Uncharacterized protein</fullName>
    </submittedName>
</protein>
<reference evidence="1 2" key="1">
    <citation type="journal article" date="2016" name="Nat. Commun.">
        <title>Thousands of microbial genomes shed light on interconnected biogeochemical processes in an aquifer system.</title>
        <authorList>
            <person name="Anantharaman K."/>
            <person name="Brown C.T."/>
            <person name="Hug L.A."/>
            <person name="Sharon I."/>
            <person name="Castelle C.J."/>
            <person name="Probst A.J."/>
            <person name="Thomas B.C."/>
            <person name="Singh A."/>
            <person name="Wilkins M.J."/>
            <person name="Karaoz U."/>
            <person name="Brodie E.L."/>
            <person name="Williams K.H."/>
            <person name="Hubbard S.S."/>
            <person name="Banfield J.F."/>
        </authorList>
    </citation>
    <scope>NUCLEOTIDE SEQUENCE [LARGE SCALE GENOMIC DNA]</scope>
</reference>
<sequence>MSERQFQTDSHHPNAKNIMGGVGCLTADGKRCNACCGKFYNIKDFKPPGQVCRYVNSTGCSVHAQIGQPVICKEYHCNELLGVISNPLLPEETRGKAVLIALSLINQAHRMGIIDESGANHAEKTIKSKIELLPSYSIANSLEE</sequence>
<gene>
    <name evidence="1" type="ORF">A2125_00180</name>
</gene>
<proteinExistence type="predicted"/>
<evidence type="ECO:0000313" key="2">
    <source>
        <dbReference type="Proteomes" id="UP000178812"/>
    </source>
</evidence>
<comment type="caution">
    <text evidence="1">The sequence shown here is derived from an EMBL/GenBank/DDBJ whole genome shotgun (WGS) entry which is preliminary data.</text>
</comment>
<accession>A0A1F7WSR8</accession>
<name>A0A1F7WSR8_9BACT</name>